<dbReference type="PANTHER" id="PTHR12526:SF640">
    <property type="entry name" value="COLANIC ACID BIOSYNTHESIS GLYCOSYLTRANSFERASE WCAL-RELATED"/>
    <property type="match status" value="1"/>
</dbReference>
<evidence type="ECO:0000259" key="4">
    <source>
        <dbReference type="Pfam" id="PF00534"/>
    </source>
</evidence>
<gene>
    <name evidence="6" type="ORF">SAMN02927928_0785</name>
</gene>
<evidence type="ECO:0000313" key="6">
    <source>
        <dbReference type="EMBL" id="SCW37590.1"/>
    </source>
</evidence>
<evidence type="ECO:0000313" key="7">
    <source>
        <dbReference type="Proteomes" id="UP000199150"/>
    </source>
</evidence>
<feature type="domain" description="Glycosyltransferase subfamily 4-like N-terminal" evidence="5">
    <location>
        <begin position="22"/>
        <end position="163"/>
    </location>
</feature>
<keyword evidence="2" id="KW-0328">Glycosyltransferase</keyword>
<evidence type="ECO:0000259" key="5">
    <source>
        <dbReference type="Pfam" id="PF13439"/>
    </source>
</evidence>
<dbReference type="EMBL" id="FMTS01000001">
    <property type="protein sequence ID" value="SCW37590.1"/>
    <property type="molecule type" value="Genomic_DNA"/>
</dbReference>
<dbReference type="Proteomes" id="UP000199150">
    <property type="component" value="Unassembled WGS sequence"/>
</dbReference>
<accession>A0A1G4PZ35</accession>
<dbReference type="SUPFAM" id="SSF53756">
    <property type="entry name" value="UDP-Glycosyltransferase/glycogen phosphorylase"/>
    <property type="match status" value="1"/>
</dbReference>
<dbReference type="AlphaFoldDB" id="A0A1G4PZ35"/>
<dbReference type="STRING" id="260084.SAMN02927928_0785"/>
<keyword evidence="3 6" id="KW-0808">Transferase</keyword>
<name>A0A1G4PZ35_9CAUL</name>
<keyword evidence="7" id="KW-1185">Reference proteome</keyword>
<dbReference type="Pfam" id="PF00534">
    <property type="entry name" value="Glycos_transf_1"/>
    <property type="match status" value="1"/>
</dbReference>
<organism evidence="6 7">
    <name type="scientific">Asticcacaulis taihuensis</name>
    <dbReference type="NCBI Taxonomy" id="260084"/>
    <lineage>
        <taxon>Bacteria</taxon>
        <taxon>Pseudomonadati</taxon>
        <taxon>Pseudomonadota</taxon>
        <taxon>Alphaproteobacteria</taxon>
        <taxon>Caulobacterales</taxon>
        <taxon>Caulobacteraceae</taxon>
        <taxon>Asticcacaulis</taxon>
    </lineage>
</organism>
<evidence type="ECO:0000256" key="3">
    <source>
        <dbReference type="ARBA" id="ARBA00022679"/>
    </source>
</evidence>
<evidence type="ECO:0000256" key="1">
    <source>
        <dbReference type="ARBA" id="ARBA00009481"/>
    </source>
</evidence>
<dbReference type="InterPro" id="IPR028098">
    <property type="entry name" value="Glyco_trans_4-like_N"/>
</dbReference>
<dbReference type="InterPro" id="IPR001296">
    <property type="entry name" value="Glyco_trans_1"/>
</dbReference>
<dbReference type="GO" id="GO:0016757">
    <property type="term" value="F:glycosyltransferase activity"/>
    <property type="evidence" value="ECO:0007669"/>
    <property type="project" value="UniProtKB-KW"/>
</dbReference>
<proteinExistence type="inferred from homology"/>
<dbReference type="RefSeq" id="WP_090643881.1">
    <property type="nucleotide sequence ID" value="NZ_CBCRYE010000001.1"/>
</dbReference>
<evidence type="ECO:0000256" key="2">
    <source>
        <dbReference type="ARBA" id="ARBA00022676"/>
    </source>
</evidence>
<reference evidence="7" key="1">
    <citation type="submission" date="2016-10" db="EMBL/GenBank/DDBJ databases">
        <authorList>
            <person name="Varghese N."/>
            <person name="Submissions S."/>
        </authorList>
    </citation>
    <scope>NUCLEOTIDE SEQUENCE [LARGE SCALE GENOMIC DNA]</scope>
    <source>
        <strain evidence="7">CGMCC 1.3431</strain>
    </source>
</reference>
<comment type="similarity">
    <text evidence="1">Belongs to the glycosyltransferase group 1 family. Glycosyltransferase 4 subfamily.</text>
</comment>
<dbReference type="Pfam" id="PF13439">
    <property type="entry name" value="Glyco_transf_4"/>
    <property type="match status" value="1"/>
</dbReference>
<feature type="domain" description="Glycosyl transferase family 1" evidence="4">
    <location>
        <begin position="182"/>
        <end position="340"/>
    </location>
</feature>
<dbReference type="CDD" id="cd03801">
    <property type="entry name" value="GT4_PimA-like"/>
    <property type="match status" value="1"/>
</dbReference>
<dbReference type="Gene3D" id="3.40.50.2000">
    <property type="entry name" value="Glycogen Phosphorylase B"/>
    <property type="match status" value="2"/>
</dbReference>
<dbReference type="PANTHER" id="PTHR12526">
    <property type="entry name" value="GLYCOSYLTRANSFERASE"/>
    <property type="match status" value="1"/>
</dbReference>
<protein>
    <submittedName>
        <fullName evidence="6">Glycosyltransferase involved in cell wall bisynthesis</fullName>
    </submittedName>
</protein>
<sequence>MILFVAQTFLPEAGVAPALMTGLVHALTLRGHPAEVYCRESRLAAVKAFDASRRYAIHRFGGPRFWRRMKMAGAIRRRIARGGVTTVVIDSWKSLESLPAKALKSVRVVCLAHGNEYTDKAQHRRIRSVLARADVVVANSAFTASLARPMVGQTPVDIVLPGVTPPQGAHLGLRPHVSGDRLLCIARLEPRKGIDQVIGALAALKPQYPRLTLDVVGQGEDGQRLSELAAALGVSGQVNFHGYVSDTARAELIRQARVFVLPNRPDASGVDGFVPAFMEVAACGVPVVAGRAGGVADVVLDGETGLIVDGEDIDSLTNALRHLLDDAALQRRLGSAAQKRFWAEFAWSEAVGRYEVILGLTGDKT</sequence>
<dbReference type="OrthoDB" id="9801573at2"/>